<evidence type="ECO:0000256" key="1">
    <source>
        <dbReference type="PIRSR" id="PIRSR600101-1"/>
    </source>
</evidence>
<proteinExistence type="predicted"/>
<feature type="binding site" evidence="2">
    <location>
        <begin position="117"/>
        <end position="118"/>
    </location>
    <ligand>
        <name>L-glutamate</name>
        <dbReference type="ChEBI" id="CHEBI:29985"/>
    </ligand>
</feature>
<dbReference type="GO" id="GO:0006751">
    <property type="term" value="P:glutathione catabolic process"/>
    <property type="evidence" value="ECO:0007669"/>
    <property type="project" value="InterPro"/>
</dbReference>
<dbReference type="AlphaFoldDB" id="A0AAN5D669"/>
<dbReference type="Gene3D" id="3.60.20.40">
    <property type="match status" value="1"/>
</dbReference>
<evidence type="ECO:0008006" key="5">
    <source>
        <dbReference type="Google" id="ProtNLM"/>
    </source>
</evidence>
<feature type="binding site" evidence="2">
    <location>
        <position position="141"/>
    </location>
    <ligand>
        <name>L-glutamate</name>
        <dbReference type="ChEBI" id="CHEBI:29985"/>
    </ligand>
</feature>
<feature type="binding site" evidence="2">
    <location>
        <begin position="66"/>
        <end position="68"/>
    </location>
    <ligand>
        <name>L-glutamate</name>
        <dbReference type="ChEBI" id="CHEBI:29985"/>
    </ligand>
</feature>
<feature type="non-terminal residue" evidence="3">
    <location>
        <position position="1"/>
    </location>
</feature>
<gene>
    <name evidence="3" type="ORF">PMAYCL1PPCAC_27326</name>
</gene>
<sequence length="191" mass="20527">YVKGMDEKIRELTDPATAKAFAAKIKDDGPLAKEAYAAEGFVKEDHGTSHVSVIDEQGNAVAVTSTVNLLLGSMVASSLGIIWNDQMDDFSVEGEVNAFGFAASPSNLMKAGKTPMSSMSPTIIYDKANNQVRVVIGTTGGSKIIQGVASVVVRSLLFNQTIKEAIDAPQIFHQITPDYVQYEKDFPKVQI</sequence>
<name>A0AAN5D669_9BILA</name>
<evidence type="ECO:0000313" key="3">
    <source>
        <dbReference type="EMBL" id="GMR57131.1"/>
    </source>
</evidence>
<organism evidence="3 4">
    <name type="scientific">Pristionchus mayeri</name>
    <dbReference type="NCBI Taxonomy" id="1317129"/>
    <lineage>
        <taxon>Eukaryota</taxon>
        <taxon>Metazoa</taxon>
        <taxon>Ecdysozoa</taxon>
        <taxon>Nematoda</taxon>
        <taxon>Chromadorea</taxon>
        <taxon>Rhabditida</taxon>
        <taxon>Rhabditina</taxon>
        <taxon>Diplogasteromorpha</taxon>
        <taxon>Diplogasteroidea</taxon>
        <taxon>Neodiplogasteridae</taxon>
        <taxon>Pristionchus</taxon>
    </lineage>
</organism>
<dbReference type="FunFam" id="3.60.20.40:FF:000009">
    <property type="entry name" value="Predicted protein"/>
    <property type="match status" value="1"/>
</dbReference>
<evidence type="ECO:0000313" key="4">
    <source>
        <dbReference type="Proteomes" id="UP001328107"/>
    </source>
</evidence>
<dbReference type="InterPro" id="IPR000101">
    <property type="entry name" value="GGT_peptidase"/>
</dbReference>
<feature type="active site" description="Nucleophile" evidence="1">
    <location>
        <position position="48"/>
    </location>
</feature>
<accession>A0AAN5D669</accession>
<dbReference type="GO" id="GO:0036374">
    <property type="term" value="F:glutathione hydrolase activity"/>
    <property type="evidence" value="ECO:0007669"/>
    <property type="project" value="InterPro"/>
</dbReference>
<dbReference type="GO" id="GO:0005886">
    <property type="term" value="C:plasma membrane"/>
    <property type="evidence" value="ECO:0007669"/>
    <property type="project" value="TreeGrafter"/>
</dbReference>
<protein>
    <recommendedName>
        <fullName evidence="5">Gamma-glutamyltransferase</fullName>
    </recommendedName>
</protein>
<dbReference type="Pfam" id="PF01019">
    <property type="entry name" value="G_glu_transpept"/>
    <property type="match status" value="1"/>
</dbReference>
<dbReference type="Proteomes" id="UP001328107">
    <property type="component" value="Unassembled WGS sequence"/>
</dbReference>
<dbReference type="EMBL" id="BTRK01000006">
    <property type="protein sequence ID" value="GMR57131.1"/>
    <property type="molecule type" value="Genomic_DNA"/>
</dbReference>
<dbReference type="PANTHER" id="PTHR11686">
    <property type="entry name" value="GAMMA GLUTAMYL TRANSPEPTIDASE"/>
    <property type="match status" value="1"/>
</dbReference>
<dbReference type="InterPro" id="IPR029055">
    <property type="entry name" value="Ntn_hydrolases_N"/>
</dbReference>
<comment type="caution">
    <text evidence="3">The sequence shown here is derived from an EMBL/GenBank/DDBJ whole genome shotgun (WGS) entry which is preliminary data.</text>
</comment>
<dbReference type="SUPFAM" id="SSF56235">
    <property type="entry name" value="N-terminal nucleophile aminohydrolases (Ntn hydrolases)"/>
    <property type="match status" value="1"/>
</dbReference>
<dbReference type="PRINTS" id="PR01210">
    <property type="entry name" value="GGTRANSPTASE"/>
</dbReference>
<feature type="binding site" evidence="2">
    <location>
        <position position="89"/>
    </location>
    <ligand>
        <name>L-glutamate</name>
        <dbReference type="ChEBI" id="CHEBI:29985"/>
    </ligand>
</feature>
<dbReference type="PANTHER" id="PTHR11686:SF9">
    <property type="entry name" value="RE13973P"/>
    <property type="match status" value="1"/>
</dbReference>
<evidence type="ECO:0000256" key="2">
    <source>
        <dbReference type="PIRSR" id="PIRSR600101-2"/>
    </source>
</evidence>
<dbReference type="InterPro" id="IPR043137">
    <property type="entry name" value="GGT_ssub_C"/>
</dbReference>
<reference evidence="4" key="1">
    <citation type="submission" date="2022-10" db="EMBL/GenBank/DDBJ databases">
        <title>Genome assembly of Pristionchus species.</title>
        <authorList>
            <person name="Yoshida K."/>
            <person name="Sommer R.J."/>
        </authorList>
    </citation>
    <scope>NUCLEOTIDE SEQUENCE [LARGE SCALE GENOMIC DNA]</scope>
    <source>
        <strain evidence="4">RS5460</strain>
    </source>
</reference>
<keyword evidence="4" id="KW-1185">Reference proteome</keyword>